<organism evidence="2 3">
    <name type="scientific">Pleurodeles waltl</name>
    <name type="common">Iberian ribbed newt</name>
    <dbReference type="NCBI Taxonomy" id="8319"/>
    <lineage>
        <taxon>Eukaryota</taxon>
        <taxon>Metazoa</taxon>
        <taxon>Chordata</taxon>
        <taxon>Craniata</taxon>
        <taxon>Vertebrata</taxon>
        <taxon>Euteleostomi</taxon>
        <taxon>Amphibia</taxon>
        <taxon>Batrachia</taxon>
        <taxon>Caudata</taxon>
        <taxon>Salamandroidea</taxon>
        <taxon>Salamandridae</taxon>
        <taxon>Pleurodelinae</taxon>
        <taxon>Pleurodeles</taxon>
    </lineage>
</organism>
<evidence type="ECO:0000313" key="2">
    <source>
        <dbReference type="EMBL" id="KAJ1132227.1"/>
    </source>
</evidence>
<gene>
    <name evidence="2" type="ORF">NDU88_010554</name>
</gene>
<evidence type="ECO:0000256" key="1">
    <source>
        <dbReference type="SAM" id="MobiDB-lite"/>
    </source>
</evidence>
<dbReference type="Proteomes" id="UP001066276">
    <property type="component" value="Chromosome 7"/>
</dbReference>
<comment type="caution">
    <text evidence="2">The sequence shown here is derived from an EMBL/GenBank/DDBJ whole genome shotgun (WGS) entry which is preliminary data.</text>
</comment>
<accession>A0AAV7PYQ2</accession>
<keyword evidence="3" id="KW-1185">Reference proteome</keyword>
<name>A0AAV7PYQ2_PLEWA</name>
<feature type="region of interest" description="Disordered" evidence="1">
    <location>
        <begin position="1"/>
        <end position="45"/>
    </location>
</feature>
<evidence type="ECO:0000313" key="3">
    <source>
        <dbReference type="Proteomes" id="UP001066276"/>
    </source>
</evidence>
<feature type="compositionally biased region" description="Basic and acidic residues" evidence="1">
    <location>
        <begin position="1"/>
        <end position="19"/>
    </location>
</feature>
<dbReference type="EMBL" id="JANPWB010000011">
    <property type="protein sequence ID" value="KAJ1132227.1"/>
    <property type="molecule type" value="Genomic_DNA"/>
</dbReference>
<sequence>MGAGSREHAGTRDRPEAKRQRFTAPGKPHRTAQLAPENRRTRSHSVASYNKHLLNLSGHLWDRGRATFRPLPRAAIAGHCKTSAPLTPRI</sequence>
<dbReference type="AlphaFoldDB" id="A0AAV7PYQ2"/>
<reference evidence="2" key="1">
    <citation type="journal article" date="2022" name="bioRxiv">
        <title>Sequencing and chromosome-scale assembly of the giantPleurodeles waltlgenome.</title>
        <authorList>
            <person name="Brown T."/>
            <person name="Elewa A."/>
            <person name="Iarovenko S."/>
            <person name="Subramanian E."/>
            <person name="Araus A.J."/>
            <person name="Petzold A."/>
            <person name="Susuki M."/>
            <person name="Suzuki K.-i.T."/>
            <person name="Hayashi T."/>
            <person name="Toyoda A."/>
            <person name="Oliveira C."/>
            <person name="Osipova E."/>
            <person name="Leigh N.D."/>
            <person name="Simon A."/>
            <person name="Yun M.H."/>
        </authorList>
    </citation>
    <scope>NUCLEOTIDE SEQUENCE</scope>
    <source>
        <strain evidence="2">20211129_DDA</strain>
        <tissue evidence="2">Liver</tissue>
    </source>
</reference>
<protein>
    <submittedName>
        <fullName evidence="2">Uncharacterized protein</fullName>
    </submittedName>
</protein>
<proteinExistence type="predicted"/>